<gene>
    <name evidence="11" type="primary">NDAI0B03680</name>
    <name evidence="11" type="ordered locus">NDAI_0B03680</name>
</gene>
<dbReference type="HOGENOM" id="CLU_038704_1_1_1"/>
<dbReference type="OrthoDB" id="1723750at2759"/>
<evidence type="ECO:0000256" key="7">
    <source>
        <dbReference type="ARBA" id="ARBA00022691"/>
    </source>
</evidence>
<keyword evidence="4" id="KW-0963">Cytoplasm</keyword>
<evidence type="ECO:0000313" key="11">
    <source>
        <dbReference type="EMBL" id="CCD23402.1"/>
    </source>
</evidence>
<dbReference type="GeneID" id="11497507"/>
<keyword evidence="5" id="KW-0489">Methyltransferase</keyword>
<evidence type="ECO:0000256" key="8">
    <source>
        <dbReference type="ARBA" id="ARBA00023242"/>
    </source>
</evidence>
<dbReference type="GO" id="GO:0005634">
    <property type="term" value="C:nucleus"/>
    <property type="evidence" value="ECO:0007669"/>
    <property type="project" value="UniProtKB-SubCell"/>
</dbReference>
<accession>G0W6J1</accession>
<evidence type="ECO:0000256" key="3">
    <source>
        <dbReference type="ARBA" id="ARBA00012533"/>
    </source>
</evidence>
<organism evidence="11 12">
    <name type="scientific">Naumovozyma dairenensis (strain ATCC 10597 / BCRC 20456 / CBS 421 / NBRC 0211 / NRRL Y-12639)</name>
    <name type="common">Saccharomyces dairenensis</name>
    <dbReference type="NCBI Taxonomy" id="1071378"/>
    <lineage>
        <taxon>Eukaryota</taxon>
        <taxon>Fungi</taxon>
        <taxon>Dikarya</taxon>
        <taxon>Ascomycota</taxon>
        <taxon>Saccharomycotina</taxon>
        <taxon>Saccharomycetes</taxon>
        <taxon>Saccharomycetales</taxon>
        <taxon>Saccharomycetaceae</taxon>
        <taxon>Naumovozyma</taxon>
    </lineage>
</organism>
<dbReference type="Proteomes" id="UP000000689">
    <property type="component" value="Chromosome 2"/>
</dbReference>
<reference evidence="11 12" key="1">
    <citation type="journal article" date="2011" name="Proc. Natl. Acad. Sci. U.S.A.">
        <title>Evolutionary erosion of yeast sex chromosomes by mating-type switching accidents.</title>
        <authorList>
            <person name="Gordon J.L."/>
            <person name="Armisen D."/>
            <person name="Proux-Wera E."/>
            <person name="Oheigeartaigh S.S."/>
            <person name="Byrne K.P."/>
            <person name="Wolfe K.H."/>
        </authorList>
    </citation>
    <scope>NUCLEOTIDE SEQUENCE [LARGE SCALE GENOMIC DNA]</scope>
    <source>
        <strain evidence="12">ATCC 10597 / BCRC 20456 / CBS 421 / NBRC 0211 / NRRL Y-12639</strain>
    </source>
</reference>
<evidence type="ECO:0000256" key="10">
    <source>
        <dbReference type="SAM" id="MobiDB-lite"/>
    </source>
</evidence>
<dbReference type="KEGG" id="ndi:NDAI_0B03680"/>
<evidence type="ECO:0000313" key="12">
    <source>
        <dbReference type="Proteomes" id="UP000000689"/>
    </source>
</evidence>
<dbReference type="AlphaFoldDB" id="G0W6J1"/>
<dbReference type="GO" id="GO:0000027">
    <property type="term" value="P:ribosomal large subunit assembly"/>
    <property type="evidence" value="ECO:0007669"/>
    <property type="project" value="EnsemblFungi"/>
</dbReference>
<dbReference type="InterPro" id="IPR019410">
    <property type="entry name" value="Methyltransf_16"/>
</dbReference>
<dbReference type="PANTHER" id="PTHR14614:SF39">
    <property type="entry name" value="HISTIDINE PROTEIN METHYLTRANSFERASE 1 HOMOLOG"/>
    <property type="match status" value="1"/>
</dbReference>
<dbReference type="OMA" id="ADVKFQM"/>
<feature type="region of interest" description="Disordered" evidence="10">
    <location>
        <begin position="1"/>
        <end position="31"/>
    </location>
</feature>
<proteinExistence type="inferred from homology"/>
<evidence type="ECO:0000256" key="9">
    <source>
        <dbReference type="ARBA" id="ARBA00038126"/>
    </source>
</evidence>
<dbReference type="EMBL" id="HE580268">
    <property type="protein sequence ID" value="CCD23402.1"/>
    <property type="molecule type" value="Genomic_DNA"/>
</dbReference>
<sequence>MSFSFGFTSNDLNDDELTDDETIAPTGSTQTTNEFVNPLDFPRLLTQDVVQPQIIDLSLMLKSLNNVRLSFEQFSSPITSYPLYRRELFDVKHQLMLESDDPNVSNTNNELTDILIGDTSEDLRKNVYEGGLKSWECSIDLVDALNDTSYKELNQFNTFVELGCGTSLPTEFIFSKLLLESTNQDITKTVILSDYNESVLRLVSLPNLLITWANCVLTAEQRVSLQRAQDENVPICEDELLLTEKLLDSFYQDMQKRNINIHFISGSWGRTFTKLLHTIIPADQNILVLTSETIYQPENLPVIAETLLDLKLSYSSIAVKEFVAAKDIYFGVGGSIVEFENYLKRK</sequence>
<keyword evidence="6" id="KW-0808">Transferase</keyword>
<name>G0W6J1_NAUDC</name>
<dbReference type="STRING" id="1071378.G0W6J1"/>
<dbReference type="RefSeq" id="XP_003668645.1">
    <property type="nucleotide sequence ID" value="XM_003668597.1"/>
</dbReference>
<dbReference type="GO" id="GO:0032259">
    <property type="term" value="P:methylation"/>
    <property type="evidence" value="ECO:0007669"/>
    <property type="project" value="UniProtKB-KW"/>
</dbReference>
<evidence type="ECO:0000256" key="5">
    <source>
        <dbReference type="ARBA" id="ARBA00022603"/>
    </source>
</evidence>
<dbReference type="Gene3D" id="3.40.50.150">
    <property type="entry name" value="Vaccinia Virus protein VP39"/>
    <property type="match status" value="1"/>
</dbReference>
<keyword evidence="12" id="KW-1185">Reference proteome</keyword>
<dbReference type="PANTHER" id="PTHR14614">
    <property type="entry name" value="HEPATOCELLULAR CARCINOMA-ASSOCIATED ANTIGEN"/>
    <property type="match status" value="1"/>
</dbReference>
<dbReference type="EC" id="2.1.1.85" evidence="3"/>
<evidence type="ECO:0000256" key="4">
    <source>
        <dbReference type="ARBA" id="ARBA00022490"/>
    </source>
</evidence>
<dbReference type="InterPro" id="IPR029063">
    <property type="entry name" value="SAM-dependent_MTases_sf"/>
</dbReference>
<dbReference type="eggNOG" id="KOG2920">
    <property type="taxonomic scope" value="Eukaryota"/>
</dbReference>
<dbReference type="GO" id="GO:0018064">
    <property type="term" value="F:protein-L-histidine N-tele-methyltransferase activity"/>
    <property type="evidence" value="ECO:0007669"/>
    <property type="project" value="UniProtKB-EC"/>
</dbReference>
<comment type="subcellular location">
    <subcellularLocation>
        <location evidence="2">Cytoplasm</location>
    </subcellularLocation>
    <subcellularLocation>
        <location evidence="1">Nucleus</location>
    </subcellularLocation>
</comment>
<evidence type="ECO:0000256" key="6">
    <source>
        <dbReference type="ARBA" id="ARBA00022679"/>
    </source>
</evidence>
<dbReference type="GO" id="GO:0005737">
    <property type="term" value="C:cytoplasm"/>
    <property type="evidence" value="ECO:0007669"/>
    <property type="project" value="UniProtKB-SubCell"/>
</dbReference>
<feature type="compositionally biased region" description="Acidic residues" evidence="10">
    <location>
        <begin position="12"/>
        <end position="22"/>
    </location>
</feature>
<evidence type="ECO:0000256" key="1">
    <source>
        <dbReference type="ARBA" id="ARBA00004123"/>
    </source>
</evidence>
<keyword evidence="7" id="KW-0949">S-adenosyl-L-methionine</keyword>
<protein>
    <recommendedName>
        <fullName evidence="3">protein-histidine N-methyltransferase</fullName>
        <ecNumber evidence="3">2.1.1.85</ecNumber>
    </recommendedName>
</protein>
<evidence type="ECO:0000256" key="2">
    <source>
        <dbReference type="ARBA" id="ARBA00004496"/>
    </source>
</evidence>
<comment type="similarity">
    <text evidence="9">Belongs to the methyltransferase superfamily. METTL18 family.</text>
</comment>
<keyword evidence="8" id="KW-0539">Nucleus</keyword>
<dbReference type="GO" id="GO:0045903">
    <property type="term" value="P:positive regulation of translational fidelity"/>
    <property type="evidence" value="ECO:0007669"/>
    <property type="project" value="EnsemblFungi"/>
</dbReference>